<accession>A0A4R9IKL0</accession>
<dbReference type="Proteomes" id="UP000298009">
    <property type="component" value="Unassembled WGS sequence"/>
</dbReference>
<dbReference type="RefSeq" id="WP_135599683.1">
    <property type="nucleotide sequence ID" value="NZ_RQFK01000004.1"/>
</dbReference>
<dbReference type="AlphaFoldDB" id="A0A4R9IKL0"/>
<evidence type="ECO:0008006" key="3">
    <source>
        <dbReference type="Google" id="ProtNLM"/>
    </source>
</evidence>
<reference evidence="1" key="1">
    <citation type="journal article" date="2019" name="PLoS Negl. Trop. Dis.">
        <title>Revisiting the worldwide diversity of Leptospira species in the environment.</title>
        <authorList>
            <person name="Vincent A.T."/>
            <person name="Schiettekatte O."/>
            <person name="Bourhy P."/>
            <person name="Veyrier F.J."/>
            <person name="Picardeau M."/>
        </authorList>
    </citation>
    <scope>NUCLEOTIDE SEQUENCE [LARGE SCALE GENOMIC DNA]</scope>
    <source>
        <strain evidence="1">201800287</strain>
    </source>
</reference>
<organism evidence="1 2">
    <name type="scientific">Leptospira noumeaensis</name>
    <dbReference type="NCBI Taxonomy" id="2484964"/>
    <lineage>
        <taxon>Bacteria</taxon>
        <taxon>Pseudomonadati</taxon>
        <taxon>Spirochaetota</taxon>
        <taxon>Spirochaetia</taxon>
        <taxon>Leptospirales</taxon>
        <taxon>Leptospiraceae</taxon>
        <taxon>Leptospira</taxon>
    </lineage>
</organism>
<keyword evidence="2" id="KW-1185">Reference proteome</keyword>
<evidence type="ECO:0000313" key="1">
    <source>
        <dbReference type="EMBL" id="TGK89256.1"/>
    </source>
</evidence>
<sequence>MPSKELLENYPLYKKLQVTNIPDTLNSLPKPAISLFCQKCKDSQTFNMTNDYYDNFNYGSHCKGLIIRAEYICMHCKYEERHFFIKISYDKKWIMKVGQFPAWEIKGNSDIENMLQDFKDYYKKGLVCESQGYGIGAFGYYRRIVEEIIDQLLEEISTLLAGDELIKYTEALEKTKKTTVAQEKIELVKELLPQILRPDNMNPLQILHSALSEGLHARSDEECLEYADQCRKIIIFLVVQVRISKNSAKEFKDSMKKVLEKKNTKN</sequence>
<name>A0A4R9IKL0_9LEPT</name>
<gene>
    <name evidence="1" type="ORF">EHQ24_00055</name>
</gene>
<dbReference type="EMBL" id="RQFK01000004">
    <property type="protein sequence ID" value="TGK89256.1"/>
    <property type="molecule type" value="Genomic_DNA"/>
</dbReference>
<dbReference type="OrthoDB" id="981660at2"/>
<evidence type="ECO:0000313" key="2">
    <source>
        <dbReference type="Proteomes" id="UP000298009"/>
    </source>
</evidence>
<proteinExistence type="predicted"/>
<protein>
    <recommendedName>
        <fullName evidence="3">DUF4145 domain-containing protein</fullName>
    </recommendedName>
</protein>
<comment type="caution">
    <text evidence="1">The sequence shown here is derived from an EMBL/GenBank/DDBJ whole genome shotgun (WGS) entry which is preliminary data.</text>
</comment>